<evidence type="ECO:0000313" key="4">
    <source>
        <dbReference type="Proteomes" id="UP001628179"/>
    </source>
</evidence>
<name>A0ABQ0GNA1_9PEZI</name>
<dbReference type="PANTHER" id="PTHR37019:SF1">
    <property type="entry name" value="EXPERA DOMAIN-CONTAINING PROTEIN"/>
    <property type="match status" value="1"/>
</dbReference>
<reference evidence="3 4" key="1">
    <citation type="submission" date="2024-09" db="EMBL/GenBank/DDBJ databases">
        <title>Itraconazole resistance in Madurella fahalii resulting from another homologue of gene encoding cytochrome P450 14-alpha sterol demethylase (CYP51).</title>
        <authorList>
            <person name="Yoshioka I."/>
            <person name="Fahal A.H."/>
            <person name="Kaneko S."/>
            <person name="Yaguchi T."/>
        </authorList>
    </citation>
    <scope>NUCLEOTIDE SEQUENCE [LARGE SCALE GENOMIC DNA]</scope>
    <source>
        <strain evidence="3 4">IFM 68171</strain>
    </source>
</reference>
<dbReference type="Pfam" id="PF24803">
    <property type="entry name" value="DUF7704"/>
    <property type="match status" value="1"/>
</dbReference>
<proteinExistence type="predicted"/>
<dbReference type="GeneID" id="98180148"/>
<sequence>MSPTQTTVKASTAVPLLYRLPLLVIEPLCSLNGAVMALRNPRDYTAKITRDLATYHPANQYLYTQLAGAWLLFGLSEVLVLGLVDDLRVWRLLCAAMLASDVVYHVSSVQAVGGWERFVRFGEWGAFDWAVFVSAVVPMVVRALVVLGVGVRAQGPSREAGKGKGKGE</sequence>
<keyword evidence="1" id="KW-0812">Transmembrane</keyword>
<keyword evidence="1" id="KW-0472">Membrane</keyword>
<accession>A0ABQ0GNA1</accession>
<dbReference type="PANTHER" id="PTHR37019">
    <property type="entry name" value="CHROMOSOME 1, WHOLE GENOME SHOTGUN SEQUENCE"/>
    <property type="match status" value="1"/>
</dbReference>
<evidence type="ECO:0000259" key="2">
    <source>
        <dbReference type="Pfam" id="PF24803"/>
    </source>
</evidence>
<dbReference type="InterPro" id="IPR056121">
    <property type="entry name" value="DUF7704"/>
</dbReference>
<feature type="transmembrane region" description="Helical" evidence="1">
    <location>
        <begin position="126"/>
        <end position="149"/>
    </location>
</feature>
<evidence type="ECO:0000313" key="3">
    <source>
        <dbReference type="EMBL" id="GAB1319196.1"/>
    </source>
</evidence>
<feature type="domain" description="DUF7704" evidence="2">
    <location>
        <begin position="12"/>
        <end position="150"/>
    </location>
</feature>
<feature type="transmembrane region" description="Helical" evidence="1">
    <location>
        <begin position="89"/>
        <end position="106"/>
    </location>
</feature>
<dbReference type="RefSeq" id="XP_070920926.1">
    <property type="nucleotide sequence ID" value="XM_071064825.1"/>
</dbReference>
<comment type="caution">
    <text evidence="3">The sequence shown here is derived from an EMBL/GenBank/DDBJ whole genome shotgun (WGS) entry which is preliminary data.</text>
</comment>
<keyword evidence="4" id="KW-1185">Reference proteome</keyword>
<dbReference type="Proteomes" id="UP001628179">
    <property type="component" value="Unassembled WGS sequence"/>
</dbReference>
<protein>
    <submittedName>
        <fullName evidence="3">EXPERA domain-containing protein</fullName>
    </submittedName>
</protein>
<keyword evidence="1" id="KW-1133">Transmembrane helix</keyword>
<dbReference type="EMBL" id="BAAFSV010000005">
    <property type="protein sequence ID" value="GAB1319196.1"/>
    <property type="molecule type" value="Genomic_DNA"/>
</dbReference>
<feature type="transmembrane region" description="Helical" evidence="1">
    <location>
        <begin position="61"/>
        <end position="82"/>
    </location>
</feature>
<evidence type="ECO:0000256" key="1">
    <source>
        <dbReference type="SAM" id="Phobius"/>
    </source>
</evidence>
<gene>
    <name evidence="3" type="ORF">MFIFM68171_09406</name>
</gene>
<organism evidence="3 4">
    <name type="scientific">Madurella fahalii</name>
    <dbReference type="NCBI Taxonomy" id="1157608"/>
    <lineage>
        <taxon>Eukaryota</taxon>
        <taxon>Fungi</taxon>
        <taxon>Dikarya</taxon>
        <taxon>Ascomycota</taxon>
        <taxon>Pezizomycotina</taxon>
        <taxon>Sordariomycetes</taxon>
        <taxon>Sordariomycetidae</taxon>
        <taxon>Sordariales</taxon>
        <taxon>Sordariales incertae sedis</taxon>
        <taxon>Madurella</taxon>
    </lineage>
</organism>